<accession>A0A0K2VEU8</accession>
<evidence type="ECO:0000313" key="1">
    <source>
        <dbReference type="EMBL" id="CDW48411.1"/>
    </source>
</evidence>
<reference evidence="1" key="1">
    <citation type="submission" date="2014-05" db="EMBL/GenBank/DDBJ databases">
        <authorList>
            <person name="Chronopoulou M."/>
        </authorList>
    </citation>
    <scope>NUCLEOTIDE SEQUENCE</scope>
    <source>
        <tissue evidence="1">Whole organism</tissue>
    </source>
</reference>
<proteinExistence type="predicted"/>
<protein>
    <submittedName>
        <fullName evidence="1">Uncharacterized protein</fullName>
    </submittedName>
</protein>
<name>A0A0K2VEU8_LEPSM</name>
<dbReference type="EMBL" id="HACA01031050">
    <property type="protein sequence ID" value="CDW48411.1"/>
    <property type="molecule type" value="Transcribed_RNA"/>
</dbReference>
<dbReference type="AlphaFoldDB" id="A0A0K2VEU8"/>
<organism evidence="1">
    <name type="scientific">Lepeophtheirus salmonis</name>
    <name type="common">Salmon louse</name>
    <name type="synonym">Caligus salmonis</name>
    <dbReference type="NCBI Taxonomy" id="72036"/>
    <lineage>
        <taxon>Eukaryota</taxon>
        <taxon>Metazoa</taxon>
        <taxon>Ecdysozoa</taxon>
        <taxon>Arthropoda</taxon>
        <taxon>Crustacea</taxon>
        <taxon>Multicrustacea</taxon>
        <taxon>Hexanauplia</taxon>
        <taxon>Copepoda</taxon>
        <taxon>Siphonostomatoida</taxon>
        <taxon>Caligidae</taxon>
        <taxon>Lepeophtheirus</taxon>
    </lineage>
</organism>
<sequence length="32" mass="3737">MNAFRNSSTKVKRCWRLAVEDVLKINFNLSPV</sequence>